<accession>A0ABS8MLC5</accession>
<comment type="caution">
    <text evidence="1">The sequence shown here is derived from an EMBL/GenBank/DDBJ whole genome shotgun (WGS) entry which is preliminary data.</text>
</comment>
<name>A0ABS8MLC5_9FLAO</name>
<evidence type="ECO:0000313" key="2">
    <source>
        <dbReference type="Proteomes" id="UP001430679"/>
    </source>
</evidence>
<protein>
    <submittedName>
        <fullName evidence="1">Uncharacterized protein</fullName>
    </submittedName>
</protein>
<dbReference type="RefSeq" id="WP_230040150.1">
    <property type="nucleotide sequence ID" value="NZ_JAJJMM010000001.1"/>
</dbReference>
<evidence type="ECO:0000313" key="1">
    <source>
        <dbReference type="EMBL" id="MCC9066296.1"/>
    </source>
</evidence>
<keyword evidence="2" id="KW-1185">Reference proteome</keyword>
<gene>
    <name evidence="1" type="ORF">LNP81_25180</name>
</gene>
<proteinExistence type="predicted"/>
<dbReference type="EMBL" id="JAJJMM010000001">
    <property type="protein sequence ID" value="MCC9066296.1"/>
    <property type="molecule type" value="Genomic_DNA"/>
</dbReference>
<dbReference type="Proteomes" id="UP001430679">
    <property type="component" value="Unassembled WGS sequence"/>
</dbReference>
<organism evidence="1 2">
    <name type="scientific">Flavobacterium piscisymbiosum</name>
    <dbReference type="NCBI Taxonomy" id="2893753"/>
    <lineage>
        <taxon>Bacteria</taxon>
        <taxon>Pseudomonadati</taxon>
        <taxon>Bacteroidota</taxon>
        <taxon>Flavobacteriia</taxon>
        <taxon>Flavobacteriales</taxon>
        <taxon>Flavobacteriaceae</taxon>
        <taxon>Flavobacterium</taxon>
    </lineage>
</organism>
<reference evidence="1" key="1">
    <citation type="submission" date="2021-11" db="EMBL/GenBank/DDBJ databases">
        <title>Description of novel Flavobacterium species.</title>
        <authorList>
            <person name="Saticioglu I.B."/>
            <person name="Ay H."/>
            <person name="Altun S."/>
            <person name="Duman M."/>
        </authorList>
    </citation>
    <scope>NUCLEOTIDE SEQUENCE</scope>
    <source>
        <strain evidence="1">F-30</strain>
    </source>
</reference>
<sequence length="97" mass="11245">MISREDYNKALDVVEAYHIQLAQLMTTPSKKKYKSLQDLEIGDFVECVEVHGNSTENLTKGKEYEVVNLSEYDFYIISDKGKKKFYSYSNSQFKAVN</sequence>